<sequence>MRDIAADLGLTTAALYYHFPAKDAILAALSRTHRDEIEALVAWARAERNRPGLLRETALRRVETAGQERLDAVRLARAVGPAADGDDAGLTTLVDLFADPDDPLDRLQIRLLFEAFTGAALAAAPDDDLATIVAAARWTVLAWTAE</sequence>
<accession>A0ABV9ZC20</accession>
<keyword evidence="5" id="KW-1185">Reference proteome</keyword>
<keyword evidence="1 2" id="KW-0238">DNA-binding</keyword>
<dbReference type="RefSeq" id="WP_378021131.1">
    <property type="nucleotide sequence ID" value="NZ_JBHSKG010000005.1"/>
</dbReference>
<evidence type="ECO:0000313" key="5">
    <source>
        <dbReference type="Proteomes" id="UP001596175"/>
    </source>
</evidence>
<evidence type="ECO:0000313" key="4">
    <source>
        <dbReference type="EMBL" id="MFC5138934.1"/>
    </source>
</evidence>
<feature type="domain" description="HTH tetR-type" evidence="3">
    <location>
        <begin position="1"/>
        <end position="37"/>
    </location>
</feature>
<protein>
    <submittedName>
        <fullName evidence="4">TetR/AcrR family transcriptional regulator</fullName>
    </submittedName>
</protein>
<dbReference type="EMBL" id="JBHSKG010000005">
    <property type="protein sequence ID" value="MFC5138934.1"/>
    <property type="molecule type" value="Genomic_DNA"/>
</dbReference>
<dbReference type="InterPro" id="IPR001647">
    <property type="entry name" value="HTH_TetR"/>
</dbReference>
<name>A0ABV9ZC20_9PSEU</name>
<proteinExistence type="predicted"/>
<reference evidence="5" key="1">
    <citation type="journal article" date="2019" name="Int. J. Syst. Evol. Microbiol.">
        <title>The Global Catalogue of Microorganisms (GCM) 10K type strain sequencing project: providing services to taxonomists for standard genome sequencing and annotation.</title>
        <authorList>
            <consortium name="The Broad Institute Genomics Platform"/>
            <consortium name="The Broad Institute Genome Sequencing Center for Infectious Disease"/>
            <person name="Wu L."/>
            <person name="Ma J."/>
        </authorList>
    </citation>
    <scope>NUCLEOTIDE SEQUENCE [LARGE SCALE GENOMIC DNA]</scope>
    <source>
        <strain evidence="5">XZYJ18</strain>
    </source>
</reference>
<comment type="caution">
    <text evidence="2">Lacks conserved residue(s) required for the propagation of feature annotation.</text>
</comment>
<evidence type="ECO:0000256" key="2">
    <source>
        <dbReference type="PROSITE-ProRule" id="PRU00335"/>
    </source>
</evidence>
<evidence type="ECO:0000256" key="1">
    <source>
        <dbReference type="ARBA" id="ARBA00023125"/>
    </source>
</evidence>
<dbReference type="InterPro" id="IPR009057">
    <property type="entry name" value="Homeodomain-like_sf"/>
</dbReference>
<dbReference type="Gene3D" id="1.10.357.10">
    <property type="entry name" value="Tetracycline Repressor, domain 2"/>
    <property type="match status" value="1"/>
</dbReference>
<dbReference type="Proteomes" id="UP001596175">
    <property type="component" value="Unassembled WGS sequence"/>
</dbReference>
<dbReference type="SUPFAM" id="SSF46689">
    <property type="entry name" value="Homeodomain-like"/>
    <property type="match status" value="1"/>
</dbReference>
<comment type="caution">
    <text evidence="4">The sequence shown here is derived from an EMBL/GenBank/DDBJ whole genome shotgun (WGS) entry which is preliminary data.</text>
</comment>
<gene>
    <name evidence="4" type="ORF">ACFPK1_11880</name>
</gene>
<dbReference type="Pfam" id="PF00440">
    <property type="entry name" value="TetR_N"/>
    <property type="match status" value="1"/>
</dbReference>
<organism evidence="4 5">
    <name type="scientific">Actinomycetospora rhizophila</name>
    <dbReference type="NCBI Taxonomy" id="1416876"/>
    <lineage>
        <taxon>Bacteria</taxon>
        <taxon>Bacillati</taxon>
        <taxon>Actinomycetota</taxon>
        <taxon>Actinomycetes</taxon>
        <taxon>Pseudonocardiales</taxon>
        <taxon>Pseudonocardiaceae</taxon>
        <taxon>Actinomycetospora</taxon>
    </lineage>
</organism>
<dbReference type="PROSITE" id="PS50977">
    <property type="entry name" value="HTH_TETR_2"/>
    <property type="match status" value="1"/>
</dbReference>
<evidence type="ECO:0000259" key="3">
    <source>
        <dbReference type="PROSITE" id="PS50977"/>
    </source>
</evidence>